<sequence length="166" mass="18734">MIIIALGANLDSPQYGLPLQTCLSALSRLEELGLEISKTSRWLKTAPVPVSDQPWYVNGVVEIKTDLSPEELLALLHRVEEEFGRVRSIVNAPRVIDLDLIAYNDFVSRPGDHLVVPHPRMHERAFVLLPLLDLDPDWQHPLLKKTARELSQALPADQETMLFAEE</sequence>
<keyword evidence="5 14" id="KW-0808">Transferase</keyword>
<dbReference type="Pfam" id="PF01288">
    <property type="entry name" value="HPPK"/>
    <property type="match status" value="1"/>
</dbReference>
<evidence type="ECO:0000313" key="14">
    <source>
        <dbReference type="EMBL" id="MCZ4280186.1"/>
    </source>
</evidence>
<evidence type="ECO:0000256" key="3">
    <source>
        <dbReference type="ARBA" id="ARBA00013253"/>
    </source>
</evidence>
<protein>
    <recommendedName>
        <fullName evidence="4">2-amino-4-hydroxy-6-hydroxymethyldihydropteridine pyrophosphokinase</fullName>
        <ecNumber evidence="3">2.7.6.3</ecNumber>
    </recommendedName>
    <alternativeName>
        <fullName evidence="11">6-hydroxymethyl-7,8-dihydropterin pyrophosphokinase</fullName>
    </alternativeName>
    <alternativeName>
        <fullName evidence="12">7,8-dihydro-6-hydroxymethylpterin-pyrophosphokinase</fullName>
    </alternativeName>
</protein>
<name>A0ABT4LIJ8_9PROT</name>
<dbReference type="GO" id="GO:0003848">
    <property type="term" value="F:2-amino-4-hydroxy-6-hydroxymethyldihydropteridine diphosphokinase activity"/>
    <property type="evidence" value="ECO:0007669"/>
    <property type="project" value="UniProtKB-EC"/>
</dbReference>
<dbReference type="PANTHER" id="PTHR43071:SF1">
    <property type="entry name" value="2-AMINO-4-HYDROXY-6-HYDROXYMETHYLDIHYDROPTERIDINE PYROPHOSPHOKINASE"/>
    <property type="match status" value="1"/>
</dbReference>
<proteinExistence type="inferred from homology"/>
<dbReference type="InterPro" id="IPR035907">
    <property type="entry name" value="Hppk_sf"/>
</dbReference>
<organism evidence="14 15">
    <name type="scientific">Kiloniella laminariae</name>
    <dbReference type="NCBI Taxonomy" id="454162"/>
    <lineage>
        <taxon>Bacteria</taxon>
        <taxon>Pseudomonadati</taxon>
        <taxon>Pseudomonadota</taxon>
        <taxon>Alphaproteobacteria</taxon>
        <taxon>Rhodospirillales</taxon>
        <taxon>Kiloniellaceae</taxon>
        <taxon>Kiloniella</taxon>
    </lineage>
</organism>
<dbReference type="RefSeq" id="WP_269422397.1">
    <property type="nucleotide sequence ID" value="NZ_JAPWGY010000002.1"/>
</dbReference>
<reference evidence="14" key="1">
    <citation type="submission" date="2022-12" db="EMBL/GenBank/DDBJ databases">
        <title>Bacterial isolates from different developmental stages of Nematostella vectensis.</title>
        <authorList>
            <person name="Fraune S."/>
        </authorList>
    </citation>
    <scope>NUCLEOTIDE SEQUENCE</scope>
    <source>
        <strain evidence="14">G21630-S1</strain>
    </source>
</reference>
<dbReference type="PANTHER" id="PTHR43071">
    <property type="entry name" value="2-AMINO-4-HYDROXY-6-HYDROXYMETHYLDIHYDROPTERIDINE PYROPHOSPHOKINASE"/>
    <property type="match status" value="1"/>
</dbReference>
<evidence type="ECO:0000256" key="8">
    <source>
        <dbReference type="ARBA" id="ARBA00022840"/>
    </source>
</evidence>
<keyword evidence="6" id="KW-0547">Nucleotide-binding</keyword>
<gene>
    <name evidence="14" type="primary">folK</name>
    <name evidence="14" type="ORF">O4H49_05330</name>
</gene>
<comment type="caution">
    <text evidence="14">The sequence shown here is derived from an EMBL/GenBank/DDBJ whole genome shotgun (WGS) entry which is preliminary data.</text>
</comment>
<keyword evidence="7" id="KW-0418">Kinase</keyword>
<dbReference type="EC" id="2.7.6.3" evidence="3"/>
<evidence type="ECO:0000256" key="6">
    <source>
        <dbReference type="ARBA" id="ARBA00022741"/>
    </source>
</evidence>
<evidence type="ECO:0000256" key="10">
    <source>
        <dbReference type="ARBA" id="ARBA00029409"/>
    </source>
</evidence>
<comment type="similarity">
    <text evidence="2">Belongs to the HPPK family.</text>
</comment>
<keyword evidence="9" id="KW-0289">Folate biosynthesis</keyword>
<dbReference type="CDD" id="cd00483">
    <property type="entry name" value="HPPK"/>
    <property type="match status" value="1"/>
</dbReference>
<dbReference type="Proteomes" id="UP001069802">
    <property type="component" value="Unassembled WGS sequence"/>
</dbReference>
<evidence type="ECO:0000256" key="9">
    <source>
        <dbReference type="ARBA" id="ARBA00022909"/>
    </source>
</evidence>
<evidence type="ECO:0000256" key="2">
    <source>
        <dbReference type="ARBA" id="ARBA00005810"/>
    </source>
</evidence>
<comment type="function">
    <text evidence="10">Catalyzes the transfer of pyrophosphate from adenosine triphosphate (ATP) to 6-hydroxymethyl-7,8-dihydropterin, an enzymatic step in folate biosynthesis pathway.</text>
</comment>
<evidence type="ECO:0000256" key="12">
    <source>
        <dbReference type="ARBA" id="ARBA00033413"/>
    </source>
</evidence>
<evidence type="ECO:0000313" key="15">
    <source>
        <dbReference type="Proteomes" id="UP001069802"/>
    </source>
</evidence>
<evidence type="ECO:0000256" key="4">
    <source>
        <dbReference type="ARBA" id="ARBA00016218"/>
    </source>
</evidence>
<dbReference type="SUPFAM" id="SSF55083">
    <property type="entry name" value="6-hydroxymethyl-7,8-dihydropterin pyrophosphokinase, HPPK"/>
    <property type="match status" value="1"/>
</dbReference>
<dbReference type="EMBL" id="JAPWGY010000002">
    <property type="protein sequence ID" value="MCZ4280186.1"/>
    <property type="molecule type" value="Genomic_DNA"/>
</dbReference>
<keyword evidence="15" id="KW-1185">Reference proteome</keyword>
<evidence type="ECO:0000256" key="11">
    <source>
        <dbReference type="ARBA" id="ARBA00029766"/>
    </source>
</evidence>
<evidence type="ECO:0000256" key="1">
    <source>
        <dbReference type="ARBA" id="ARBA00005051"/>
    </source>
</evidence>
<evidence type="ECO:0000256" key="5">
    <source>
        <dbReference type="ARBA" id="ARBA00022679"/>
    </source>
</evidence>
<evidence type="ECO:0000256" key="7">
    <source>
        <dbReference type="ARBA" id="ARBA00022777"/>
    </source>
</evidence>
<dbReference type="InterPro" id="IPR000550">
    <property type="entry name" value="Hppk"/>
</dbReference>
<keyword evidence="8" id="KW-0067">ATP-binding</keyword>
<dbReference type="Gene3D" id="3.30.70.560">
    <property type="entry name" value="7,8-Dihydro-6-hydroxymethylpterin-pyrophosphokinase HPPK"/>
    <property type="match status" value="1"/>
</dbReference>
<dbReference type="NCBIfam" id="TIGR01498">
    <property type="entry name" value="folK"/>
    <property type="match status" value="1"/>
</dbReference>
<comment type="pathway">
    <text evidence="1">Cofactor biosynthesis; tetrahydrofolate biosynthesis; 2-amino-4-hydroxy-6-hydroxymethyl-7,8-dihydropteridine diphosphate from 7,8-dihydroneopterin triphosphate: step 4/4.</text>
</comment>
<evidence type="ECO:0000259" key="13">
    <source>
        <dbReference type="Pfam" id="PF01288"/>
    </source>
</evidence>
<feature type="domain" description="7,8-dihydro-6-hydroxymethylpterin-pyrophosphokinase" evidence="13">
    <location>
        <begin position="3"/>
        <end position="136"/>
    </location>
</feature>
<accession>A0ABT4LIJ8</accession>